<feature type="transmembrane region" description="Helical" evidence="12">
    <location>
        <begin position="79"/>
        <end position="100"/>
    </location>
</feature>
<feature type="transmembrane region" description="Helical" evidence="12">
    <location>
        <begin position="39"/>
        <end position="59"/>
    </location>
</feature>
<feature type="transmembrane region" description="Helical" evidence="12">
    <location>
        <begin position="204"/>
        <end position="225"/>
    </location>
</feature>
<dbReference type="GO" id="GO:0016682">
    <property type="term" value="F:oxidoreductase activity, acting on diphenols and related substances as donors, oxygen as acceptor"/>
    <property type="evidence" value="ECO:0007669"/>
    <property type="project" value="TreeGrafter"/>
</dbReference>
<comment type="subcellular location">
    <subcellularLocation>
        <location evidence="12">Cell inner membrane</location>
    </subcellularLocation>
    <subcellularLocation>
        <location evidence="1">Cell membrane</location>
        <topology evidence="1">Multi-pass membrane protein</topology>
    </subcellularLocation>
</comment>
<dbReference type="EC" id="1.10.3.-" evidence="13"/>
<feature type="transmembrane region" description="Helical" evidence="12">
    <location>
        <begin position="120"/>
        <end position="138"/>
    </location>
</feature>
<proteinExistence type="inferred from homology"/>
<organism evidence="13 14">
    <name type="scientific">Tatumella ptyseos</name>
    <dbReference type="NCBI Taxonomy" id="82987"/>
    <lineage>
        <taxon>Bacteria</taxon>
        <taxon>Pseudomonadati</taxon>
        <taxon>Pseudomonadota</taxon>
        <taxon>Gammaproteobacteria</taxon>
        <taxon>Enterobacterales</taxon>
        <taxon>Erwiniaceae</taxon>
        <taxon>Tatumella</taxon>
    </lineage>
</organism>
<evidence type="ECO:0000256" key="12">
    <source>
        <dbReference type="PIRNR" id="PIRNR006446"/>
    </source>
</evidence>
<keyword evidence="8 12" id="KW-0249">Electron transport</keyword>
<evidence type="ECO:0000256" key="6">
    <source>
        <dbReference type="ARBA" id="ARBA00022692"/>
    </source>
</evidence>
<dbReference type="InterPro" id="IPR002585">
    <property type="entry name" value="Cyt-d_ubiquinol_oxidase_su_1"/>
</dbReference>
<evidence type="ECO:0000256" key="3">
    <source>
        <dbReference type="ARBA" id="ARBA00022448"/>
    </source>
</evidence>
<dbReference type="GO" id="GO:0020037">
    <property type="term" value="F:heme binding"/>
    <property type="evidence" value="ECO:0007669"/>
    <property type="project" value="TreeGrafter"/>
</dbReference>
<keyword evidence="13" id="KW-0560">Oxidoreductase</keyword>
<dbReference type="Proteomes" id="UP000248758">
    <property type="component" value="Chromosome 1"/>
</dbReference>
<evidence type="ECO:0000313" key="13">
    <source>
        <dbReference type="EMBL" id="SQK75797.1"/>
    </source>
</evidence>
<gene>
    <name evidence="13" type="primary">cydA_3</name>
    <name evidence="13" type="ORF">NCTC11468_02648</name>
</gene>
<accession>A0A2X5NSV4</accession>
<keyword evidence="5 12" id="KW-0349">Heme</keyword>
<comment type="similarity">
    <text evidence="2 12">Belongs to the cytochrome ubiquinol oxidase subunit 1 family.</text>
</comment>
<dbReference type="Pfam" id="PF01654">
    <property type="entry name" value="Cyt_bd_oxida_I"/>
    <property type="match status" value="1"/>
</dbReference>
<evidence type="ECO:0000256" key="7">
    <source>
        <dbReference type="ARBA" id="ARBA00022723"/>
    </source>
</evidence>
<evidence type="ECO:0000256" key="5">
    <source>
        <dbReference type="ARBA" id="ARBA00022617"/>
    </source>
</evidence>
<keyword evidence="10 12" id="KW-0408">Iron</keyword>
<keyword evidence="7 12" id="KW-0479">Metal-binding</keyword>
<evidence type="ECO:0000256" key="1">
    <source>
        <dbReference type="ARBA" id="ARBA00004651"/>
    </source>
</evidence>
<feature type="transmembrane region" description="Helical" evidence="12">
    <location>
        <begin position="344"/>
        <end position="368"/>
    </location>
</feature>
<evidence type="ECO:0000256" key="8">
    <source>
        <dbReference type="ARBA" id="ARBA00022982"/>
    </source>
</evidence>
<name>A0A2X5NSV4_9GAMM</name>
<keyword evidence="6 12" id="KW-0812">Transmembrane</keyword>
<dbReference type="AlphaFoldDB" id="A0A2X5NSV4"/>
<dbReference type="GO" id="GO:0046872">
    <property type="term" value="F:metal ion binding"/>
    <property type="evidence" value="ECO:0007669"/>
    <property type="project" value="UniProtKB-UniRule"/>
</dbReference>
<dbReference type="EMBL" id="LS483499">
    <property type="protein sequence ID" value="SQK75797.1"/>
    <property type="molecule type" value="Genomic_DNA"/>
</dbReference>
<keyword evidence="9 12" id="KW-1133">Transmembrane helix</keyword>
<keyword evidence="4 12" id="KW-1003">Cell membrane</keyword>
<feature type="transmembrane region" description="Helical" evidence="12">
    <location>
        <begin position="145"/>
        <end position="165"/>
    </location>
</feature>
<reference evidence="13 14" key="1">
    <citation type="submission" date="2018-06" db="EMBL/GenBank/DDBJ databases">
        <authorList>
            <consortium name="Pathogen Informatics"/>
            <person name="Doyle S."/>
        </authorList>
    </citation>
    <scope>NUCLEOTIDE SEQUENCE [LARGE SCALE GENOMIC DNA]</scope>
    <source>
        <strain evidence="13 14">NCTC11468</strain>
    </source>
</reference>
<dbReference type="KEGG" id="tpty:NCTC11468_02648"/>
<evidence type="ECO:0000256" key="10">
    <source>
        <dbReference type="ARBA" id="ARBA00023004"/>
    </source>
</evidence>
<dbReference type="GO" id="GO:0019646">
    <property type="term" value="P:aerobic electron transport chain"/>
    <property type="evidence" value="ECO:0007669"/>
    <property type="project" value="InterPro"/>
</dbReference>
<evidence type="ECO:0000256" key="2">
    <source>
        <dbReference type="ARBA" id="ARBA00009819"/>
    </source>
</evidence>
<feature type="transmembrane region" description="Helical" evidence="12">
    <location>
        <begin position="432"/>
        <end position="455"/>
    </location>
</feature>
<feature type="transmembrane region" description="Helical" evidence="12">
    <location>
        <begin position="380"/>
        <end position="403"/>
    </location>
</feature>
<dbReference type="GO" id="GO:0005886">
    <property type="term" value="C:plasma membrane"/>
    <property type="evidence" value="ECO:0007669"/>
    <property type="project" value="UniProtKB-SubCell"/>
</dbReference>
<evidence type="ECO:0000256" key="9">
    <source>
        <dbReference type="ARBA" id="ARBA00022989"/>
    </source>
</evidence>
<dbReference type="PANTHER" id="PTHR30365">
    <property type="entry name" value="CYTOCHROME D UBIQUINOL OXIDASE"/>
    <property type="match status" value="1"/>
</dbReference>
<evidence type="ECO:0000313" key="14">
    <source>
        <dbReference type="Proteomes" id="UP000248758"/>
    </source>
</evidence>
<evidence type="ECO:0000256" key="4">
    <source>
        <dbReference type="ARBA" id="ARBA00022475"/>
    </source>
</evidence>
<keyword evidence="11 12" id="KW-0472">Membrane</keyword>
<sequence>MGVAGYYGHLIQKKIVMLSNDLTSLITRIDFALISSIHIIYPPLTIGLALLLFISELIWVRKKDDKWYRITRFFEKLFIVNFGAGVATGVTMEMAFGILYGRFSQAAGPFFGQVLGYETITAFMYEAGFIGLMIFGWGKISRGMHLFATFNVALSSTLSAMWILVANSWMQTPTGVVYKNGIFEVTDWIAALFNTNVRSAFPHMLLASFELSLTFVVSVCAFFVLKRRHVDIFLKPFKYGLVALAVVAAAQVYMGDVLGENTLENKPAALAAMEGQYDAYDAQGNVNNAWNIIGWPNKEGTGLAWSISIPHALSLIETKTWNGPVRGLNSFPKDEQPPVVIPFYTFRIMAAAGGALLLISLWGVWLMARRRLTAEKASDNKLFLMIAVAMVVLPYLAVIAGWWTREIGRQPWIVYGLMRTEDGMSAMTTGLAIFWLIGFAIFESAVVVGTIWFLAKVVRQGPDLTSNIPGEGHEHLGQLDLPEGEHADHPEYIRPV</sequence>
<dbReference type="GO" id="GO:0009055">
    <property type="term" value="F:electron transfer activity"/>
    <property type="evidence" value="ECO:0007669"/>
    <property type="project" value="UniProtKB-UniRule"/>
</dbReference>
<dbReference type="PIRSF" id="PIRSF006446">
    <property type="entry name" value="Cyt_quinol_oxidase_1"/>
    <property type="match status" value="1"/>
</dbReference>
<feature type="transmembrane region" description="Helical" evidence="12">
    <location>
        <begin position="237"/>
        <end position="254"/>
    </location>
</feature>
<evidence type="ECO:0000256" key="11">
    <source>
        <dbReference type="ARBA" id="ARBA00023136"/>
    </source>
</evidence>
<keyword evidence="3 12" id="KW-0813">Transport</keyword>
<dbReference type="PANTHER" id="PTHR30365:SF14">
    <property type="entry name" value="CYTOCHROME BD MENAQUINOL OXIDASE SUBUNIT I-RELATED"/>
    <property type="match status" value="1"/>
</dbReference>
<protein>
    <submittedName>
        <fullName evidence="13">Cytochrome d ubiquinol oxidase subunit 1</fullName>
        <ecNumber evidence="13">1.10.3.-</ecNumber>
    </submittedName>
</protein>
<dbReference type="GO" id="GO:0070069">
    <property type="term" value="C:cytochrome complex"/>
    <property type="evidence" value="ECO:0007669"/>
    <property type="project" value="UniProtKB-UniRule"/>
</dbReference>